<evidence type="ECO:0000256" key="1">
    <source>
        <dbReference type="SAM" id="MobiDB-lite"/>
    </source>
</evidence>
<dbReference type="AlphaFoldDB" id="A0AAV0EQS9"/>
<dbReference type="SUPFAM" id="SSF53098">
    <property type="entry name" value="Ribonuclease H-like"/>
    <property type="match status" value="1"/>
</dbReference>
<evidence type="ECO:0000259" key="3">
    <source>
        <dbReference type="Pfam" id="PF14372"/>
    </source>
</evidence>
<dbReference type="InterPro" id="IPR025525">
    <property type="entry name" value="hAT-like_transposase_RNase-H"/>
</dbReference>
<dbReference type="GO" id="GO:0003677">
    <property type="term" value="F:DNA binding"/>
    <property type="evidence" value="ECO:0007669"/>
    <property type="project" value="InterPro"/>
</dbReference>
<reference evidence="4" key="1">
    <citation type="submission" date="2022-07" db="EMBL/GenBank/DDBJ databases">
        <authorList>
            <person name="Macas J."/>
            <person name="Novak P."/>
            <person name="Neumann P."/>
        </authorList>
    </citation>
    <scope>NUCLEOTIDE SEQUENCE</scope>
</reference>
<evidence type="ECO:0000313" key="5">
    <source>
        <dbReference type="Proteomes" id="UP001152523"/>
    </source>
</evidence>
<dbReference type="Proteomes" id="UP001152523">
    <property type="component" value="Unassembled WGS sequence"/>
</dbReference>
<dbReference type="Pfam" id="PF14372">
    <property type="entry name" value="hAT-like_RNase-H"/>
    <property type="match status" value="1"/>
</dbReference>
<keyword evidence="5" id="KW-1185">Reference proteome</keyword>
<dbReference type="InterPro" id="IPR012337">
    <property type="entry name" value="RNaseH-like_sf"/>
</dbReference>
<dbReference type="InterPro" id="IPR008906">
    <property type="entry name" value="HATC_C_dom"/>
</dbReference>
<name>A0AAV0EQS9_9ASTE</name>
<feature type="compositionally biased region" description="Basic and acidic residues" evidence="1">
    <location>
        <begin position="74"/>
        <end position="83"/>
    </location>
</feature>
<feature type="region of interest" description="Disordered" evidence="1">
    <location>
        <begin position="1"/>
        <end position="83"/>
    </location>
</feature>
<feature type="compositionally biased region" description="Basic and acidic residues" evidence="1">
    <location>
        <begin position="1"/>
        <end position="14"/>
    </location>
</feature>
<sequence length="543" mass="61259">MTASREADPTDQDARTPAVAYDGQNLNENGSFHSEGGRNETNEADPIADEDTMHSEPEGDEDGSEDMEDEDSCDGVHDGKSDCDAIDDMEDMDDDIDIGEMQDLIAGLFSTRSIAKHYLRFFEEGKSEVKCLLNSMGRLIPLSVDMLSHYQHWGNTTDYVSLAANFIDNDWKLKKWLLHFQLYDPRNSDYVDAVIVKALDDYNLTDKAYTLTSRDTDLVDETLESIESQLKEKNRLPSERQLFHVSCVAEMFGLMAEGAFKAISDIISKVKELHWSRSECMWHLTHSKLESALEMEALGEFNSEFVTKHYSVPSAEEWEKVRVICRLVGHVYGVAKKVFQVKNSTANLFLYNLQELRASLLLEASSPDAFTRRVANKMLKKLTKYIRKNYLVLAIASVMDPRYKMQFINEISAKFEGIDGILQPGLVLEAVRTIYVADYSEGALNGVDLPGKSELDIYLEEPVLLRGGRFSVLNWWKSEGSPKYSNVSKMARAILAVPLSVATSYDAYYYIENRPADPDVITTGAKLMNAQMCSWSWKGGKTV</sequence>
<evidence type="ECO:0000259" key="2">
    <source>
        <dbReference type="Pfam" id="PF05699"/>
    </source>
</evidence>
<comment type="caution">
    <text evidence="4">The sequence shown here is derived from an EMBL/GenBank/DDBJ whole genome shotgun (WGS) entry which is preliminary data.</text>
</comment>
<feature type="domain" description="HAT C-terminal dimerisation" evidence="2">
    <location>
        <begin position="454"/>
        <end position="507"/>
    </location>
</feature>
<feature type="compositionally biased region" description="Acidic residues" evidence="1">
    <location>
        <begin position="58"/>
        <end position="73"/>
    </location>
</feature>
<protein>
    <submittedName>
        <fullName evidence="4">Uncharacterized protein</fullName>
    </submittedName>
</protein>
<dbReference type="PANTHER" id="PTHR23272">
    <property type="entry name" value="BED FINGER-RELATED"/>
    <property type="match status" value="1"/>
</dbReference>
<gene>
    <name evidence="4" type="ORF">CEPIT_LOCUS26857</name>
</gene>
<feature type="domain" description="hAT-like transposase RNase-H fold" evidence="3">
    <location>
        <begin position="342"/>
        <end position="417"/>
    </location>
</feature>
<evidence type="ECO:0000313" key="4">
    <source>
        <dbReference type="EMBL" id="CAH9125563.1"/>
    </source>
</evidence>
<accession>A0AAV0EQS9</accession>
<organism evidence="4 5">
    <name type="scientific">Cuscuta epithymum</name>
    <dbReference type="NCBI Taxonomy" id="186058"/>
    <lineage>
        <taxon>Eukaryota</taxon>
        <taxon>Viridiplantae</taxon>
        <taxon>Streptophyta</taxon>
        <taxon>Embryophyta</taxon>
        <taxon>Tracheophyta</taxon>
        <taxon>Spermatophyta</taxon>
        <taxon>Magnoliopsida</taxon>
        <taxon>eudicotyledons</taxon>
        <taxon>Gunneridae</taxon>
        <taxon>Pentapetalae</taxon>
        <taxon>asterids</taxon>
        <taxon>lamiids</taxon>
        <taxon>Solanales</taxon>
        <taxon>Convolvulaceae</taxon>
        <taxon>Cuscuteae</taxon>
        <taxon>Cuscuta</taxon>
        <taxon>Cuscuta subgen. Cuscuta</taxon>
    </lineage>
</organism>
<dbReference type="GO" id="GO:0046983">
    <property type="term" value="F:protein dimerization activity"/>
    <property type="evidence" value="ECO:0007669"/>
    <property type="project" value="InterPro"/>
</dbReference>
<dbReference type="Pfam" id="PF05699">
    <property type="entry name" value="Dimer_Tnp_hAT"/>
    <property type="match status" value="1"/>
</dbReference>
<dbReference type="EMBL" id="CAMAPF010000938">
    <property type="protein sequence ID" value="CAH9125563.1"/>
    <property type="molecule type" value="Genomic_DNA"/>
</dbReference>
<dbReference type="PANTHER" id="PTHR23272:SF135">
    <property type="entry name" value="ZINC FINGER BED DOMAIN-CONTAINING PROTEIN DAYSLEEPER-LIKE"/>
    <property type="match status" value="1"/>
</dbReference>
<proteinExistence type="predicted"/>